<evidence type="ECO:0000256" key="6">
    <source>
        <dbReference type="ARBA" id="ARBA00022759"/>
    </source>
</evidence>
<keyword evidence="10" id="KW-0456">Lyase</keyword>
<keyword evidence="4 11" id="KW-0540">Nuclease</keyword>
<dbReference type="PROSITE" id="PS51959">
    <property type="entry name" value="ENDOU"/>
    <property type="match status" value="1"/>
</dbReference>
<evidence type="ECO:0000256" key="4">
    <source>
        <dbReference type="ARBA" id="ARBA00022722"/>
    </source>
</evidence>
<dbReference type="InterPro" id="IPR037227">
    <property type="entry name" value="EndoU-like"/>
</dbReference>
<evidence type="ECO:0000256" key="8">
    <source>
        <dbReference type="ARBA" id="ARBA00022884"/>
    </source>
</evidence>
<evidence type="ECO:0000313" key="15">
    <source>
        <dbReference type="RefSeq" id="XP_033347362.1"/>
    </source>
</evidence>
<dbReference type="InterPro" id="IPR018998">
    <property type="entry name" value="EndoU_C"/>
</dbReference>
<evidence type="ECO:0000256" key="7">
    <source>
        <dbReference type="ARBA" id="ARBA00022801"/>
    </source>
</evidence>
<organism evidence="14 15">
    <name type="scientific">Bombus vosnesenskii</name>
    <dbReference type="NCBI Taxonomy" id="207650"/>
    <lineage>
        <taxon>Eukaryota</taxon>
        <taxon>Metazoa</taxon>
        <taxon>Ecdysozoa</taxon>
        <taxon>Arthropoda</taxon>
        <taxon>Hexapoda</taxon>
        <taxon>Insecta</taxon>
        <taxon>Pterygota</taxon>
        <taxon>Neoptera</taxon>
        <taxon>Endopterygota</taxon>
        <taxon>Hymenoptera</taxon>
        <taxon>Apocrita</taxon>
        <taxon>Aculeata</taxon>
        <taxon>Apoidea</taxon>
        <taxon>Anthophila</taxon>
        <taxon>Apidae</taxon>
        <taxon>Bombus</taxon>
        <taxon>Pyrobombus</taxon>
    </lineage>
</organism>
<keyword evidence="9 11" id="KW-0464">Manganese</keyword>
<keyword evidence="14" id="KW-1185">Reference proteome</keyword>
<protein>
    <submittedName>
        <fullName evidence="15">Poly(U)-specific endoribonuclease homolog</fullName>
    </submittedName>
</protein>
<dbReference type="SUPFAM" id="SSF142877">
    <property type="entry name" value="EndoU-like"/>
    <property type="match status" value="1"/>
</dbReference>
<feature type="compositionally biased region" description="Polar residues" evidence="12">
    <location>
        <begin position="123"/>
        <end position="144"/>
    </location>
</feature>
<proteinExistence type="inferred from homology"/>
<feature type="domain" description="EndoU" evidence="13">
    <location>
        <begin position="365"/>
        <end position="628"/>
    </location>
</feature>
<feature type="region of interest" description="Disordered" evidence="12">
    <location>
        <begin position="289"/>
        <end position="365"/>
    </location>
</feature>
<keyword evidence="7 11" id="KW-0378">Hydrolase</keyword>
<evidence type="ECO:0000256" key="11">
    <source>
        <dbReference type="RuleBase" id="RU367085"/>
    </source>
</evidence>
<accession>A0A6J3K2Q1</accession>
<gene>
    <name evidence="15" type="primary">LOC117232229</name>
</gene>
<feature type="chain" id="PRO_5027158919" evidence="11">
    <location>
        <begin position="24"/>
        <end position="628"/>
    </location>
</feature>
<keyword evidence="11" id="KW-0732">Signal</keyword>
<dbReference type="AlphaFoldDB" id="A0A6J3K2Q1"/>
<dbReference type="GO" id="GO:0016787">
    <property type="term" value="F:hydrolase activity"/>
    <property type="evidence" value="ECO:0007669"/>
    <property type="project" value="UniProtKB-KW"/>
</dbReference>
<feature type="region of interest" description="Disordered" evidence="12">
    <location>
        <begin position="27"/>
        <end position="154"/>
    </location>
</feature>
<dbReference type="Proteomes" id="UP000504631">
    <property type="component" value="Unplaced"/>
</dbReference>
<dbReference type="PANTHER" id="PTHR12439">
    <property type="entry name" value="PLACENTAL PROTEIN 11-RELATED"/>
    <property type="match status" value="1"/>
</dbReference>
<feature type="compositionally biased region" description="Low complexity" evidence="12">
    <location>
        <begin position="28"/>
        <end position="58"/>
    </location>
</feature>
<evidence type="ECO:0000256" key="10">
    <source>
        <dbReference type="ARBA" id="ARBA00023239"/>
    </source>
</evidence>
<evidence type="ECO:0000256" key="5">
    <source>
        <dbReference type="ARBA" id="ARBA00022723"/>
    </source>
</evidence>
<evidence type="ECO:0000256" key="1">
    <source>
        <dbReference type="ARBA" id="ARBA00001936"/>
    </source>
</evidence>
<evidence type="ECO:0000256" key="2">
    <source>
        <dbReference type="ARBA" id="ARBA00010168"/>
    </source>
</evidence>
<dbReference type="RefSeq" id="XP_033347362.1">
    <property type="nucleotide sequence ID" value="XM_033491471.1"/>
</dbReference>
<dbReference type="GO" id="GO:0046872">
    <property type="term" value="F:metal ion binding"/>
    <property type="evidence" value="ECO:0007669"/>
    <property type="project" value="UniProtKB-UniRule"/>
</dbReference>
<comment type="similarity">
    <text evidence="2 11">Belongs to the ENDOU family.</text>
</comment>
<evidence type="ECO:0000256" key="3">
    <source>
        <dbReference type="ARBA" id="ARBA00011245"/>
    </source>
</evidence>
<comment type="cofactor">
    <cofactor evidence="1 11">
        <name>Mn(2+)</name>
        <dbReference type="ChEBI" id="CHEBI:29035"/>
    </cofactor>
</comment>
<dbReference type="CDD" id="cd21159">
    <property type="entry name" value="XendoU"/>
    <property type="match status" value="1"/>
</dbReference>
<dbReference type="Pfam" id="PF09412">
    <property type="entry name" value="XendoU"/>
    <property type="match status" value="1"/>
</dbReference>
<comment type="subunit">
    <text evidence="3 11">Monomer.</text>
</comment>
<feature type="signal peptide" evidence="11">
    <location>
        <begin position="1"/>
        <end position="23"/>
    </location>
</feature>
<reference evidence="15" key="1">
    <citation type="submission" date="2025-08" db="UniProtKB">
        <authorList>
            <consortium name="RefSeq"/>
        </authorList>
    </citation>
    <scope>IDENTIFICATION</scope>
    <source>
        <tissue evidence="15">Muscle</tissue>
    </source>
</reference>
<name>A0A6J3K2Q1_9HYME</name>
<keyword evidence="8 11" id="KW-0694">RNA-binding</keyword>
<dbReference type="PANTHER" id="PTHR12439:SF42">
    <property type="entry name" value="ENDORIBONUCLEASE-RELATED"/>
    <property type="match status" value="1"/>
</dbReference>
<dbReference type="InterPro" id="IPR039787">
    <property type="entry name" value="ENDOU"/>
</dbReference>
<evidence type="ECO:0000256" key="12">
    <source>
        <dbReference type="SAM" id="MobiDB-lite"/>
    </source>
</evidence>
<dbReference type="KEGG" id="bvk:117232229"/>
<dbReference type="GO" id="GO:0004521">
    <property type="term" value="F:RNA endonuclease activity"/>
    <property type="evidence" value="ECO:0007669"/>
    <property type="project" value="UniProtKB-UniRule"/>
</dbReference>
<feature type="compositionally biased region" description="Low complexity" evidence="12">
    <location>
        <begin position="297"/>
        <end position="359"/>
    </location>
</feature>
<sequence>MNIKIALICTSLVLFVFVDIGEGKWSGRRTGSSSGWGSSIFRSRSTPRPRSSQNSRNTYQQSNQGGSTPDKIGWNVANDKKPASGTNINTAPKPSAPISEQSSKTSATNVQSGYKPSGGYPSQPVSNPYHTNSNPNLSPGQGHNPSIGGYNPSIGGYNPVGQGYNPSLGHGYNPAPGQSYNPGIGGHAPYPGSPSYGGYNPGFGQSFSPSMGQTPQQTILLSQGQKPGIGQLAKEAFVFAGVSAGVNAAVNRLIPGGIYGTRGTSSGTGEVVPSHTQITYNNYYNNGTAIVPPPNSDQPAAAAAPTAQPAAGSIAQPQPAQSAAQPAAEASQVSQNNAGTNASPNNQNSQDSAQNNPNPLGFVTSNDDIKKLTENLFEKEKNSALKHITINLQGQKKDDSTSDDAAEPLLTVNNEAYEIPTVKAVIALHDNYELNVKTKETVTSEERKEESELLDKILETDVMKSMMKFLADKGYIQDDEYEFKDTMKRIWFSQFKRIDGDASSSGFETVFLAEQFDSDIIGLHNWIYYAKQEAEKKVNYLGYMKEVKLGDKGAVLKIRSSLNGIVQPVSTIFVGTSPELEFALYTMCFFTRPNNPCPISLGGTEFVIFVSRVNYFGKDILISGYPDV</sequence>
<dbReference type="GO" id="GO:0003723">
    <property type="term" value="F:RNA binding"/>
    <property type="evidence" value="ECO:0007669"/>
    <property type="project" value="UniProtKB-UniRule"/>
</dbReference>
<dbReference type="GeneID" id="117232229"/>
<evidence type="ECO:0000256" key="9">
    <source>
        <dbReference type="ARBA" id="ARBA00023211"/>
    </source>
</evidence>
<keyword evidence="5 11" id="KW-0479">Metal-binding</keyword>
<evidence type="ECO:0000259" key="13">
    <source>
        <dbReference type="PROSITE" id="PS51959"/>
    </source>
</evidence>
<feature type="compositionally biased region" description="Polar residues" evidence="12">
    <location>
        <begin position="84"/>
        <end position="114"/>
    </location>
</feature>
<feature type="region of interest" description="Disordered" evidence="12">
    <location>
        <begin position="168"/>
        <end position="188"/>
    </location>
</feature>
<keyword evidence="6 11" id="KW-0255">Endonuclease</keyword>
<evidence type="ECO:0000313" key="14">
    <source>
        <dbReference type="Proteomes" id="UP000504631"/>
    </source>
</evidence>
<dbReference type="GO" id="GO:0016829">
    <property type="term" value="F:lyase activity"/>
    <property type="evidence" value="ECO:0007669"/>
    <property type="project" value="UniProtKB-KW"/>
</dbReference>